<comment type="similarity">
    <text evidence="1 3">Belongs to the TBCA family.</text>
</comment>
<comment type="subcellular location">
    <subcellularLocation>
        <location evidence="3">Cytoplasm</location>
        <location evidence="3">Cytoskeleton</location>
    </subcellularLocation>
</comment>
<dbReference type="GO" id="GO:0005829">
    <property type="term" value="C:cytosol"/>
    <property type="evidence" value="ECO:0007669"/>
    <property type="project" value="TreeGrafter"/>
</dbReference>
<reference evidence="5 6" key="1">
    <citation type="journal article" date="2014" name="BMC Genomics">
        <title>Comparative genomics of the major fungal agents of human and animal Sporotrichosis: Sporothrix schenckii and Sporothrix brasiliensis.</title>
        <authorList>
            <person name="Teixeira M.M."/>
            <person name="de Almeida L.G."/>
            <person name="Kubitschek-Barreira P."/>
            <person name="Alves F.L."/>
            <person name="Kioshima E.S."/>
            <person name="Abadio A.K."/>
            <person name="Fernandes L."/>
            <person name="Derengowski L.S."/>
            <person name="Ferreira K.S."/>
            <person name="Souza R.C."/>
            <person name="Ruiz J.C."/>
            <person name="de Andrade N.C."/>
            <person name="Paes H.C."/>
            <person name="Nicola A.M."/>
            <person name="Albuquerque P."/>
            <person name="Gerber A.L."/>
            <person name="Martins V.P."/>
            <person name="Peconick L.D."/>
            <person name="Neto A.V."/>
            <person name="Chaucanez C.B."/>
            <person name="Silva P.A."/>
            <person name="Cunha O.L."/>
            <person name="de Oliveira F.F."/>
            <person name="dos Santos T.C."/>
            <person name="Barros A.L."/>
            <person name="Soares M.A."/>
            <person name="de Oliveira L.M."/>
            <person name="Marini M.M."/>
            <person name="Villalobos-Duno H."/>
            <person name="Cunha M.M."/>
            <person name="de Hoog S."/>
            <person name="da Silveira J.F."/>
            <person name="Henrissat B."/>
            <person name="Nino-Vega G.A."/>
            <person name="Cisalpino P.S."/>
            <person name="Mora-Montes H.M."/>
            <person name="Almeida S.R."/>
            <person name="Stajich J.E."/>
            <person name="Lopes-Bezerra L.M."/>
            <person name="Vasconcelos A.T."/>
            <person name="Felipe M.S."/>
        </authorList>
    </citation>
    <scope>NUCLEOTIDE SEQUENCE [LARGE SCALE GENOMIC DNA]</scope>
    <source>
        <strain evidence="5 6">5110</strain>
    </source>
</reference>
<dbReference type="InterPro" id="IPR036126">
    <property type="entry name" value="TBCA_sf"/>
</dbReference>
<keyword evidence="3" id="KW-0493">Microtubule</keyword>
<evidence type="ECO:0000256" key="4">
    <source>
        <dbReference type="SAM" id="Coils"/>
    </source>
</evidence>
<dbReference type="GO" id="GO:0048487">
    <property type="term" value="F:beta-tubulin binding"/>
    <property type="evidence" value="ECO:0007669"/>
    <property type="project" value="InterPro"/>
</dbReference>
<keyword evidence="3" id="KW-0963">Cytoplasm</keyword>
<dbReference type="GeneID" id="63675329"/>
<dbReference type="Proteomes" id="UP000031575">
    <property type="component" value="Unassembled WGS sequence"/>
</dbReference>
<keyword evidence="3" id="KW-0206">Cytoskeleton</keyword>
<dbReference type="GO" id="GO:0005874">
    <property type="term" value="C:microtubule"/>
    <property type="evidence" value="ECO:0007669"/>
    <property type="project" value="UniProtKB-KW"/>
</dbReference>
<dbReference type="InterPro" id="IPR004226">
    <property type="entry name" value="TBCA"/>
</dbReference>
<dbReference type="VEuPathDB" id="FungiDB:SPBR_02099"/>
<keyword evidence="6" id="KW-1185">Reference proteome</keyword>
<dbReference type="HOGENOM" id="CLU_130569_0_1_1"/>
<dbReference type="EMBL" id="AWTV01000007">
    <property type="protein sequence ID" value="KIH91797.1"/>
    <property type="molecule type" value="Genomic_DNA"/>
</dbReference>
<dbReference type="GO" id="GO:0007023">
    <property type="term" value="P:post-chaperonin tubulin folding pathway"/>
    <property type="evidence" value="ECO:0007669"/>
    <property type="project" value="UniProtKB-UniRule"/>
</dbReference>
<dbReference type="Pfam" id="PF02970">
    <property type="entry name" value="TBCA"/>
    <property type="match status" value="1"/>
</dbReference>
<dbReference type="GO" id="GO:0007021">
    <property type="term" value="P:tubulin complex assembly"/>
    <property type="evidence" value="ECO:0007669"/>
    <property type="project" value="UniProtKB-UniRule"/>
</dbReference>
<protein>
    <recommendedName>
        <fullName evidence="3">Tubulin-specific chaperone A</fullName>
    </recommendedName>
</protein>
<dbReference type="OrthoDB" id="296187at2759"/>
<dbReference type="AlphaFoldDB" id="A0A0C2J3Z2"/>
<feature type="coiled-coil region" evidence="4">
    <location>
        <begin position="14"/>
        <end position="41"/>
    </location>
</feature>
<evidence type="ECO:0000313" key="5">
    <source>
        <dbReference type="EMBL" id="KIH91797.1"/>
    </source>
</evidence>
<dbReference type="SUPFAM" id="SSF46988">
    <property type="entry name" value="Tubulin chaperone cofactor A"/>
    <property type="match status" value="1"/>
</dbReference>
<proteinExistence type="inferred from homology"/>
<evidence type="ECO:0000256" key="1">
    <source>
        <dbReference type="ARBA" id="ARBA00006806"/>
    </source>
</evidence>
<comment type="subunit">
    <text evidence="3">Supercomplex made of cofactors A to E. Cofactors A and D function by capturing and stabilizing tubulin in a quasi-native conformation. Cofactor E binds to the cofactor D-tubulin complex; interaction with cofactor C then causes the release of tubulin polypeptides that are committed to the native state.</text>
</comment>
<keyword evidence="2 3" id="KW-0143">Chaperone</keyword>
<evidence type="ECO:0000256" key="2">
    <source>
        <dbReference type="ARBA" id="ARBA00023186"/>
    </source>
</evidence>
<sequence>MPAPSDLAIATKAVERLVKEEAFYRAELAKQQERVRQLAAEIAAAKDPSTLDGNAEFVLKQESRAVDETKAVFAPLKQRTAEAVSTLEQQIAIREADAADAQTDGAAADDELDKARAVLRTGQTAVAKEI</sequence>
<organism evidence="5 6">
    <name type="scientific">Sporothrix brasiliensis 5110</name>
    <dbReference type="NCBI Taxonomy" id="1398154"/>
    <lineage>
        <taxon>Eukaryota</taxon>
        <taxon>Fungi</taxon>
        <taxon>Dikarya</taxon>
        <taxon>Ascomycota</taxon>
        <taxon>Pezizomycotina</taxon>
        <taxon>Sordariomycetes</taxon>
        <taxon>Sordariomycetidae</taxon>
        <taxon>Ophiostomatales</taxon>
        <taxon>Ophiostomataceae</taxon>
        <taxon>Sporothrix</taxon>
    </lineage>
</organism>
<dbReference type="Gene3D" id="1.20.58.90">
    <property type="match status" value="1"/>
</dbReference>
<dbReference type="PANTHER" id="PTHR21500">
    <property type="entry name" value="TUBULIN-SPECIFIC CHAPERONE A"/>
    <property type="match status" value="1"/>
</dbReference>
<dbReference type="PANTHER" id="PTHR21500:SF0">
    <property type="entry name" value="TUBULIN-SPECIFIC CHAPERONE A"/>
    <property type="match status" value="1"/>
</dbReference>
<comment type="caution">
    <text evidence="5">The sequence shown here is derived from an EMBL/GenBank/DDBJ whole genome shotgun (WGS) entry which is preliminary data.</text>
</comment>
<evidence type="ECO:0000313" key="6">
    <source>
        <dbReference type="Proteomes" id="UP000031575"/>
    </source>
</evidence>
<name>A0A0C2J3Z2_9PEZI</name>
<dbReference type="RefSeq" id="XP_040619807.1">
    <property type="nucleotide sequence ID" value="XM_040760408.1"/>
</dbReference>
<evidence type="ECO:0000256" key="3">
    <source>
        <dbReference type="RuleBase" id="RU364030"/>
    </source>
</evidence>
<accession>A0A0C2J3Z2</accession>
<keyword evidence="4" id="KW-0175">Coiled coil</keyword>
<gene>
    <name evidence="5" type="ORF">SPBR_02099</name>
</gene>